<dbReference type="AlphaFoldDB" id="A0AAD2D2Y6"/>
<accession>A0AAD2D2Y6</accession>
<protein>
    <submittedName>
        <fullName evidence="2">Uncharacterized protein</fullName>
    </submittedName>
</protein>
<reference evidence="2" key="1">
    <citation type="submission" date="2023-07" db="EMBL/GenBank/DDBJ databases">
        <authorList>
            <consortium name="AG Swart"/>
            <person name="Singh M."/>
            <person name="Singh A."/>
            <person name="Seah K."/>
            <person name="Emmerich C."/>
        </authorList>
    </citation>
    <scope>NUCLEOTIDE SEQUENCE</scope>
    <source>
        <strain evidence="2">DP1</strain>
    </source>
</reference>
<evidence type="ECO:0000313" key="2">
    <source>
        <dbReference type="EMBL" id="CAI2378112.1"/>
    </source>
</evidence>
<organism evidence="2 3">
    <name type="scientific">Euplotes crassus</name>
    <dbReference type="NCBI Taxonomy" id="5936"/>
    <lineage>
        <taxon>Eukaryota</taxon>
        <taxon>Sar</taxon>
        <taxon>Alveolata</taxon>
        <taxon>Ciliophora</taxon>
        <taxon>Intramacronucleata</taxon>
        <taxon>Spirotrichea</taxon>
        <taxon>Hypotrichia</taxon>
        <taxon>Euplotida</taxon>
        <taxon>Euplotidae</taxon>
        <taxon>Moneuplotes</taxon>
    </lineage>
</organism>
<dbReference type="EMBL" id="CAMPGE010019802">
    <property type="protein sequence ID" value="CAI2378112.1"/>
    <property type="molecule type" value="Genomic_DNA"/>
</dbReference>
<keyword evidence="3" id="KW-1185">Reference proteome</keyword>
<feature type="transmembrane region" description="Helical" evidence="1">
    <location>
        <begin position="6"/>
        <end position="25"/>
    </location>
</feature>
<dbReference type="Proteomes" id="UP001295684">
    <property type="component" value="Unassembled WGS sequence"/>
</dbReference>
<proteinExistence type="predicted"/>
<name>A0AAD2D2Y6_EUPCR</name>
<evidence type="ECO:0000313" key="3">
    <source>
        <dbReference type="Proteomes" id="UP001295684"/>
    </source>
</evidence>
<sequence>MLFFDSFFIIFFFGFFIYELFRALYAHILECFQFFCLVSCSYYGIDSFFGKSWLNLCSSRSLSLETSFMWASFRCICKNSLFLEAFLCISSS</sequence>
<keyword evidence="1" id="KW-0812">Transmembrane</keyword>
<gene>
    <name evidence="2" type="ORF">ECRASSUSDP1_LOCUS19506</name>
</gene>
<keyword evidence="1" id="KW-1133">Transmembrane helix</keyword>
<evidence type="ECO:0000256" key="1">
    <source>
        <dbReference type="SAM" id="Phobius"/>
    </source>
</evidence>
<comment type="caution">
    <text evidence="2">The sequence shown here is derived from an EMBL/GenBank/DDBJ whole genome shotgun (WGS) entry which is preliminary data.</text>
</comment>
<keyword evidence="1" id="KW-0472">Membrane</keyword>